<dbReference type="InterPro" id="IPR019734">
    <property type="entry name" value="TPR_rpt"/>
</dbReference>
<reference evidence="1 2" key="1">
    <citation type="submission" date="2019-06" db="EMBL/GenBank/DDBJ databases">
        <title>Whole genome sequence for Rhodospirillaceae sp. R148.</title>
        <authorList>
            <person name="Wang G."/>
        </authorList>
    </citation>
    <scope>NUCLEOTIDE SEQUENCE [LARGE SCALE GENOMIC DNA]</scope>
    <source>
        <strain evidence="1 2">R148</strain>
    </source>
</reference>
<dbReference type="SUPFAM" id="SSF48452">
    <property type="entry name" value="TPR-like"/>
    <property type="match status" value="1"/>
</dbReference>
<dbReference type="Gene3D" id="1.25.40.10">
    <property type="entry name" value="Tetratricopeptide repeat domain"/>
    <property type="match status" value="1"/>
</dbReference>
<protein>
    <submittedName>
        <fullName evidence="1">Tetratricopeptide repeat protein</fullName>
    </submittedName>
</protein>
<dbReference type="OrthoDB" id="3193074at2"/>
<proteinExistence type="predicted"/>
<accession>A0A545TPN7</accession>
<dbReference type="Pfam" id="PF13374">
    <property type="entry name" value="TPR_10"/>
    <property type="match status" value="1"/>
</dbReference>
<sequence length="223" mass="24575">MHTRRTILCLAIIFFWSAYDPDMVSAQSSEWVEAARLYNENYQRAAAAQNAGDYPGAEEWHRTNLALVDSTPGVPPEARVQARYNLASTLTAQSRLDEAEPILDEAQGVLDANPKVDPIIKAYLMLNWGRLKGARSEFEVAEEMHEEGLAILEDRIGLSGAATAGAQIALARIQVQLGKFKKAEGNYRRGLQVLSAFGGVESNPFFLDAMNEHEALLSRLGIQ</sequence>
<dbReference type="AlphaFoldDB" id="A0A545TPN7"/>
<evidence type="ECO:0000313" key="2">
    <source>
        <dbReference type="Proteomes" id="UP000315252"/>
    </source>
</evidence>
<comment type="caution">
    <text evidence="1">The sequence shown here is derived from an EMBL/GenBank/DDBJ whole genome shotgun (WGS) entry which is preliminary data.</text>
</comment>
<gene>
    <name evidence="1" type="ORF">FKG95_16045</name>
</gene>
<dbReference type="Proteomes" id="UP000315252">
    <property type="component" value="Unassembled WGS sequence"/>
</dbReference>
<name>A0A545TPN7_9PROT</name>
<dbReference type="RefSeq" id="WP_142897398.1">
    <property type="nucleotide sequence ID" value="NZ_ML660056.1"/>
</dbReference>
<evidence type="ECO:0000313" key="1">
    <source>
        <dbReference type="EMBL" id="TQV79174.1"/>
    </source>
</evidence>
<dbReference type="SMART" id="SM00028">
    <property type="entry name" value="TPR"/>
    <property type="match status" value="3"/>
</dbReference>
<keyword evidence="2" id="KW-1185">Reference proteome</keyword>
<organism evidence="1 2">
    <name type="scientific">Denitrobaculum tricleocarpae</name>
    <dbReference type="NCBI Taxonomy" id="2591009"/>
    <lineage>
        <taxon>Bacteria</taxon>
        <taxon>Pseudomonadati</taxon>
        <taxon>Pseudomonadota</taxon>
        <taxon>Alphaproteobacteria</taxon>
        <taxon>Rhodospirillales</taxon>
        <taxon>Rhodospirillaceae</taxon>
        <taxon>Denitrobaculum</taxon>
    </lineage>
</organism>
<dbReference type="EMBL" id="VHSH01000005">
    <property type="protein sequence ID" value="TQV79174.1"/>
    <property type="molecule type" value="Genomic_DNA"/>
</dbReference>
<dbReference type="InterPro" id="IPR011990">
    <property type="entry name" value="TPR-like_helical_dom_sf"/>
</dbReference>